<accession>A0A8H7KLN9</accession>
<evidence type="ECO:0000313" key="2">
    <source>
        <dbReference type="EMBL" id="KAF7784839.1"/>
    </source>
</evidence>
<sequence length="88" mass="9993">MEGDSRIPLSSSPNSTTSPSPVATQTYLKWIPSSPSSHSPQQKKRTLTPLHLFLPMKRQEEEAETTHIALSLKFTTLFIGYHHHIWQP</sequence>
<protein>
    <submittedName>
        <fullName evidence="2">Uncharacterized protein</fullName>
    </submittedName>
</protein>
<comment type="caution">
    <text evidence="2">The sequence shown here is derived from an EMBL/GenBank/DDBJ whole genome shotgun (WGS) entry which is preliminary data.</text>
</comment>
<proteinExistence type="predicted"/>
<dbReference type="AlphaFoldDB" id="A0A8H7KLN9"/>
<name>A0A8H7KLN9_AGABI</name>
<evidence type="ECO:0000256" key="1">
    <source>
        <dbReference type="SAM" id="MobiDB-lite"/>
    </source>
</evidence>
<feature type="compositionally biased region" description="Low complexity" evidence="1">
    <location>
        <begin position="8"/>
        <end position="21"/>
    </location>
</feature>
<evidence type="ECO:0000313" key="3">
    <source>
        <dbReference type="Proteomes" id="UP000629468"/>
    </source>
</evidence>
<gene>
    <name evidence="2" type="ORF">Agabi119p4_1004</name>
</gene>
<reference evidence="2 3" key="1">
    <citation type="journal article" name="Sci. Rep.">
        <title>Telomere-to-telomere assembled and centromere annotated genomes of the two main subspecies of the button mushroom Agaricus bisporus reveal especially polymorphic chromosome ends.</title>
        <authorList>
            <person name="Sonnenberg A.S.M."/>
            <person name="Sedaghat-Telgerd N."/>
            <person name="Lavrijssen B."/>
            <person name="Ohm R.A."/>
            <person name="Hendrickx P.M."/>
            <person name="Scholtmeijer K."/>
            <person name="Baars J.J.P."/>
            <person name="van Peer A."/>
        </authorList>
    </citation>
    <scope>NUCLEOTIDE SEQUENCE [LARGE SCALE GENOMIC DNA]</scope>
    <source>
        <strain evidence="2 3">H119_p4</strain>
    </source>
</reference>
<organism evidence="2 3">
    <name type="scientific">Agaricus bisporus var. burnettii</name>
    <dbReference type="NCBI Taxonomy" id="192524"/>
    <lineage>
        <taxon>Eukaryota</taxon>
        <taxon>Fungi</taxon>
        <taxon>Dikarya</taxon>
        <taxon>Basidiomycota</taxon>
        <taxon>Agaricomycotina</taxon>
        <taxon>Agaricomycetes</taxon>
        <taxon>Agaricomycetidae</taxon>
        <taxon>Agaricales</taxon>
        <taxon>Agaricineae</taxon>
        <taxon>Agaricaceae</taxon>
        <taxon>Agaricus</taxon>
    </lineage>
</organism>
<dbReference type="Proteomes" id="UP000629468">
    <property type="component" value="Unassembled WGS sequence"/>
</dbReference>
<dbReference type="EMBL" id="JABXXO010000001">
    <property type="protein sequence ID" value="KAF7784839.1"/>
    <property type="molecule type" value="Genomic_DNA"/>
</dbReference>
<feature type="region of interest" description="Disordered" evidence="1">
    <location>
        <begin position="1"/>
        <end position="23"/>
    </location>
</feature>